<evidence type="ECO:0000256" key="1">
    <source>
        <dbReference type="ARBA" id="ARBA00008557"/>
    </source>
</evidence>
<feature type="domain" description="PABC" evidence="2">
    <location>
        <begin position="101"/>
        <end position="178"/>
    </location>
</feature>
<feature type="domain" description="PABC" evidence="2">
    <location>
        <begin position="234"/>
        <end position="311"/>
    </location>
</feature>
<dbReference type="InterPro" id="IPR036053">
    <property type="entry name" value="PABP-dom"/>
</dbReference>
<dbReference type="EMBL" id="SNRW01011649">
    <property type="protein sequence ID" value="KAA6374877.1"/>
    <property type="molecule type" value="Genomic_DNA"/>
</dbReference>
<dbReference type="Pfam" id="PF00076">
    <property type="entry name" value="RRM_1"/>
    <property type="match status" value="1"/>
</dbReference>
<dbReference type="Pfam" id="PF00658">
    <property type="entry name" value="MLLE"/>
    <property type="match status" value="2"/>
</dbReference>
<evidence type="ECO:0000313" key="3">
    <source>
        <dbReference type="EMBL" id="KAA6374877.1"/>
    </source>
</evidence>
<evidence type="ECO:0000313" key="4">
    <source>
        <dbReference type="Proteomes" id="UP000324800"/>
    </source>
</evidence>
<reference evidence="3 4" key="1">
    <citation type="submission" date="2019-03" db="EMBL/GenBank/DDBJ databases">
        <title>Single cell metagenomics reveals metabolic interactions within the superorganism composed of flagellate Streblomastix strix and complex community of Bacteroidetes bacteria on its surface.</title>
        <authorList>
            <person name="Treitli S.C."/>
            <person name="Kolisko M."/>
            <person name="Husnik F."/>
            <person name="Keeling P."/>
            <person name="Hampl V."/>
        </authorList>
    </citation>
    <scope>NUCLEOTIDE SEQUENCE [LARGE SCALE GENOMIC DNA]</scope>
    <source>
        <strain evidence="3">ST1C</strain>
    </source>
</reference>
<comment type="similarity">
    <text evidence="1">Belongs to the polyadenylate-binding protein type-1 family.</text>
</comment>
<protein>
    <recommendedName>
        <fullName evidence="2">PABC domain-containing protein</fullName>
    </recommendedName>
</protein>
<name>A0A5J4UX41_9EUKA</name>
<dbReference type="SUPFAM" id="SSF54928">
    <property type="entry name" value="RNA-binding domain, RBD"/>
    <property type="match status" value="1"/>
</dbReference>
<dbReference type="Proteomes" id="UP000324800">
    <property type="component" value="Unassembled WGS sequence"/>
</dbReference>
<dbReference type="AlphaFoldDB" id="A0A5J4UX41"/>
<dbReference type="InterPro" id="IPR000504">
    <property type="entry name" value="RRM_dom"/>
</dbReference>
<accession>A0A5J4UX41</accession>
<dbReference type="GO" id="GO:0003723">
    <property type="term" value="F:RNA binding"/>
    <property type="evidence" value="ECO:0007669"/>
    <property type="project" value="InterPro"/>
</dbReference>
<dbReference type="PROSITE" id="PS51309">
    <property type="entry name" value="PABC"/>
    <property type="match status" value="2"/>
</dbReference>
<dbReference type="InterPro" id="IPR012677">
    <property type="entry name" value="Nucleotide-bd_a/b_plait_sf"/>
</dbReference>
<dbReference type="Gene3D" id="3.30.70.330">
    <property type="match status" value="1"/>
</dbReference>
<proteinExistence type="inferred from homology"/>
<organism evidence="3 4">
    <name type="scientific">Streblomastix strix</name>
    <dbReference type="NCBI Taxonomy" id="222440"/>
    <lineage>
        <taxon>Eukaryota</taxon>
        <taxon>Metamonada</taxon>
        <taxon>Preaxostyla</taxon>
        <taxon>Oxymonadida</taxon>
        <taxon>Streblomastigidae</taxon>
        <taxon>Streblomastix</taxon>
    </lineage>
</organism>
<dbReference type="InterPro" id="IPR035979">
    <property type="entry name" value="RBD_domain_sf"/>
</dbReference>
<dbReference type="SMART" id="SM00517">
    <property type="entry name" value="PolyA"/>
    <property type="match status" value="2"/>
</dbReference>
<evidence type="ECO:0000259" key="2">
    <source>
        <dbReference type="PROSITE" id="PS51309"/>
    </source>
</evidence>
<comment type="caution">
    <text evidence="3">The sequence shown here is derived from an EMBL/GenBank/DDBJ whole genome shotgun (WGS) entry which is preliminary data.</text>
</comment>
<gene>
    <name evidence="3" type="ORF">EZS28_029596</name>
</gene>
<dbReference type="CDD" id="cd00590">
    <property type="entry name" value="RRM_SF"/>
    <property type="match status" value="1"/>
</dbReference>
<dbReference type="Gene3D" id="1.10.1900.10">
    <property type="entry name" value="c-terminal domain of poly(a) binding protein"/>
    <property type="match status" value="2"/>
</dbReference>
<dbReference type="InterPro" id="IPR002004">
    <property type="entry name" value="PABP_HYD_C"/>
</dbReference>
<dbReference type="SUPFAM" id="SSF63570">
    <property type="entry name" value="PABC (PABP) domain"/>
    <property type="match status" value="2"/>
</dbReference>
<sequence>MTHFCLLVSWTGDVSKDELNEIFNPLGAERVVMLKPEAGDDEQQQAQVIFQSQLEAQNALEETDGKIIRDSVLEIQIQDHILYLHPLDSKKLIVDGNTLESIHVNIQQLNSIAEEDKKNNLGELHFGQIQKIDEPNAGKITDMLLEHDIQDLIKQLEDPHELYIKNPFGQIPSYPFGGPGSQVYPNISTPNIGMNPQFPFPGPVPQIPPYKHNPNIGMHPQFQFPGPVQTSQIPQQFNPQILAQIAPDQQKQYIKDFLYAKISAIDEPNAGKITEMLLELDIVELINLLENDQLLCQKTSEAQKVLREAVDL</sequence>